<dbReference type="Proteomes" id="UP000032582">
    <property type="component" value="Unassembled WGS sequence"/>
</dbReference>
<evidence type="ECO:0000313" key="2">
    <source>
        <dbReference type="Proteomes" id="UP000032582"/>
    </source>
</evidence>
<comment type="caution">
    <text evidence="1">The sequence shown here is derived from an EMBL/GenBank/DDBJ whole genome shotgun (WGS) entry which is preliminary data.</text>
</comment>
<dbReference type="PATRIC" id="fig|582.24.peg.6714"/>
<organism evidence="1 2">
    <name type="scientific">Morganella morganii</name>
    <name type="common">Proteus morganii</name>
    <dbReference type="NCBI Taxonomy" id="582"/>
    <lineage>
        <taxon>Bacteria</taxon>
        <taxon>Pseudomonadati</taxon>
        <taxon>Pseudomonadota</taxon>
        <taxon>Gammaproteobacteria</taxon>
        <taxon>Enterobacterales</taxon>
        <taxon>Morganellaceae</taxon>
        <taxon>Morganella</taxon>
    </lineage>
</organism>
<feature type="non-terminal residue" evidence="1">
    <location>
        <position position="1"/>
    </location>
</feature>
<reference evidence="1 2" key="1">
    <citation type="submission" date="2015-02" db="EMBL/GenBank/DDBJ databases">
        <title>Whole genome shotgun sequencing of cultured foodborne pathogen.</title>
        <authorList>
            <person name="Timme R."/>
            <person name="Allard M.W."/>
            <person name="Strain E."/>
            <person name="Evans P.S."/>
            <person name="Brown E."/>
        </authorList>
    </citation>
    <scope>NUCLEOTIDE SEQUENCE [LARGE SCALE GENOMIC DNA]</scope>
    <source>
        <strain evidence="1 2">GCSL-TSO-24</strain>
    </source>
</reference>
<proteinExistence type="predicted"/>
<protein>
    <submittedName>
        <fullName evidence="1">Uncharacterized protein</fullName>
    </submittedName>
</protein>
<dbReference type="AlphaFoldDB" id="A0A0D8L422"/>
<evidence type="ECO:0000313" key="1">
    <source>
        <dbReference type="EMBL" id="KJF75941.1"/>
    </source>
</evidence>
<accession>A0A0D8L422</accession>
<dbReference type="EMBL" id="JZSH01000466">
    <property type="protein sequence ID" value="KJF75941.1"/>
    <property type="molecule type" value="Genomic_DNA"/>
</dbReference>
<name>A0A0D8L422_MORMO</name>
<gene>
    <name evidence="1" type="ORF">UA45_21105</name>
</gene>
<sequence length="80" mass="9081">TGGNLSMALMGGYGLIEMASQAKERLRYSNPILYYNLLLSNLEMGYFLVETNISPWLYMISTEKKSVNEVHRAINGLIYN</sequence>